<dbReference type="EMBL" id="JANPWB010000014">
    <property type="protein sequence ID" value="KAJ1098772.1"/>
    <property type="molecule type" value="Genomic_DNA"/>
</dbReference>
<feature type="compositionally biased region" description="Polar residues" evidence="1">
    <location>
        <begin position="1"/>
        <end position="13"/>
    </location>
</feature>
<dbReference type="AlphaFoldDB" id="A0AAV7M5B8"/>
<organism evidence="2 3">
    <name type="scientific">Pleurodeles waltl</name>
    <name type="common">Iberian ribbed newt</name>
    <dbReference type="NCBI Taxonomy" id="8319"/>
    <lineage>
        <taxon>Eukaryota</taxon>
        <taxon>Metazoa</taxon>
        <taxon>Chordata</taxon>
        <taxon>Craniata</taxon>
        <taxon>Vertebrata</taxon>
        <taxon>Euteleostomi</taxon>
        <taxon>Amphibia</taxon>
        <taxon>Batrachia</taxon>
        <taxon>Caudata</taxon>
        <taxon>Salamandroidea</taxon>
        <taxon>Salamandridae</taxon>
        <taxon>Pleurodelinae</taxon>
        <taxon>Pleurodeles</taxon>
    </lineage>
</organism>
<feature type="region of interest" description="Disordered" evidence="1">
    <location>
        <begin position="67"/>
        <end position="96"/>
    </location>
</feature>
<reference evidence="2" key="1">
    <citation type="journal article" date="2022" name="bioRxiv">
        <title>Sequencing and chromosome-scale assembly of the giantPleurodeles waltlgenome.</title>
        <authorList>
            <person name="Brown T."/>
            <person name="Elewa A."/>
            <person name="Iarovenko S."/>
            <person name="Subramanian E."/>
            <person name="Araus A.J."/>
            <person name="Petzold A."/>
            <person name="Susuki M."/>
            <person name="Suzuki K.-i.T."/>
            <person name="Hayashi T."/>
            <person name="Toyoda A."/>
            <person name="Oliveira C."/>
            <person name="Osipova E."/>
            <person name="Leigh N.D."/>
            <person name="Simon A."/>
            <person name="Yun M.H."/>
        </authorList>
    </citation>
    <scope>NUCLEOTIDE SEQUENCE</scope>
    <source>
        <strain evidence="2">20211129_DDA</strain>
        <tissue evidence="2">Liver</tissue>
    </source>
</reference>
<comment type="caution">
    <text evidence="2">The sequence shown here is derived from an EMBL/GenBank/DDBJ whole genome shotgun (WGS) entry which is preliminary data.</text>
</comment>
<proteinExistence type="predicted"/>
<evidence type="ECO:0000256" key="1">
    <source>
        <dbReference type="SAM" id="MobiDB-lite"/>
    </source>
</evidence>
<name>A0AAV7M5B8_PLEWA</name>
<keyword evidence="3" id="KW-1185">Reference proteome</keyword>
<sequence>MPANLSCDSAQRTSRGRVSKDTKQTEESWRQVWPKAVSGGRGGWVKVKKQHNKLSAISHTQSVSKAIEGKRKQGHLVATARRSMGPGGNEEGLRKPLSHGVKRHLLKMFNLWDCCKCPRKATSPDKPTRWSRD</sequence>
<protein>
    <submittedName>
        <fullName evidence="2">Uncharacterized protein</fullName>
    </submittedName>
</protein>
<evidence type="ECO:0000313" key="2">
    <source>
        <dbReference type="EMBL" id="KAJ1098772.1"/>
    </source>
</evidence>
<feature type="region of interest" description="Disordered" evidence="1">
    <location>
        <begin position="1"/>
        <end position="30"/>
    </location>
</feature>
<dbReference type="Proteomes" id="UP001066276">
    <property type="component" value="Chromosome 10"/>
</dbReference>
<gene>
    <name evidence="2" type="ORF">NDU88_003879</name>
</gene>
<evidence type="ECO:0000313" key="3">
    <source>
        <dbReference type="Proteomes" id="UP001066276"/>
    </source>
</evidence>
<feature type="compositionally biased region" description="Basic and acidic residues" evidence="1">
    <location>
        <begin position="18"/>
        <end position="29"/>
    </location>
</feature>
<accession>A0AAV7M5B8</accession>